<gene>
    <name evidence="4" type="ORF">SAMN06265795_10867</name>
</gene>
<dbReference type="CDD" id="cd01948">
    <property type="entry name" value="EAL"/>
    <property type="match status" value="1"/>
</dbReference>
<sequence>MEVRETDAYEGLIEFLYRVPIALAQLSASGGIEMLNPKCAQLLMPIAGGQMENMFDVLAGVAPELRRMALEFGAPSGTVCDAMRVHLPAGSLAPDVPAILALTLVKLDPERFMMALQDVTREAEREQQQLAQELRQAAHIDSLTHIPNRLAVREKLQEIVNRVPYFASRSCAVLFMNCDRFRQINDAFGNGVGDQVLQQIADRLRLTLRHYDVVGLSSQPMPMTARFGSDEFVVILDGIRRIEDITSVAARVMRELQAPHQVGQHQIICPVSMGIATCGDGPSDADILLQDANIAMAEAKRAGGARFCLFEPEMRERAVRRGGIEAELRRALQEEQLFVVYQPVVGFASRSDIDHGAGVEALVRWRHPQRGLVSPVDFIGVAEESGLIGAIGDFVLRTACRDFMQWQRLLGPAAPRSLAVNLSRAQLSDPDMGLRFMEILRSTEMPPSALQLEVTESLAAQDETMLERLRELRANGIRLALDDFGTGYSSLSCLHLLPVETVKIDRSFVSQVDTSSHHRVLIDATVRVAHSLNMITVAEGIETEAQAEAVQELACDKGQGYLFSRPLPAEELLAWLLARGYGKSI</sequence>
<dbReference type="RefSeq" id="WP_089399841.1">
    <property type="nucleotide sequence ID" value="NZ_FZOT01000008.1"/>
</dbReference>
<dbReference type="Gene3D" id="3.20.20.450">
    <property type="entry name" value="EAL domain"/>
    <property type="match status" value="1"/>
</dbReference>
<protein>
    <submittedName>
        <fullName evidence="4">Diguanylate cyclase (GGDEF) domain-containing protein</fullName>
    </submittedName>
</protein>
<dbReference type="PROSITE" id="PS50887">
    <property type="entry name" value="GGDEF"/>
    <property type="match status" value="1"/>
</dbReference>
<dbReference type="InterPro" id="IPR000160">
    <property type="entry name" value="GGDEF_dom"/>
</dbReference>
<dbReference type="Gene3D" id="3.30.70.270">
    <property type="match status" value="1"/>
</dbReference>
<dbReference type="InterPro" id="IPR001633">
    <property type="entry name" value="EAL_dom"/>
</dbReference>
<accession>A0A239I1V0</accession>
<evidence type="ECO:0000313" key="5">
    <source>
        <dbReference type="Proteomes" id="UP000198284"/>
    </source>
</evidence>
<dbReference type="SMART" id="SM00052">
    <property type="entry name" value="EAL"/>
    <property type="match status" value="1"/>
</dbReference>
<feature type="coiled-coil region" evidence="1">
    <location>
        <begin position="113"/>
        <end position="140"/>
    </location>
</feature>
<dbReference type="NCBIfam" id="TIGR00254">
    <property type="entry name" value="GGDEF"/>
    <property type="match status" value="1"/>
</dbReference>
<dbReference type="AlphaFoldDB" id="A0A239I1V0"/>
<keyword evidence="1" id="KW-0175">Coiled coil</keyword>
<dbReference type="InterPro" id="IPR043128">
    <property type="entry name" value="Rev_trsase/Diguanyl_cyclase"/>
</dbReference>
<name>A0A239I1V0_9BURK</name>
<evidence type="ECO:0000259" key="2">
    <source>
        <dbReference type="PROSITE" id="PS50883"/>
    </source>
</evidence>
<dbReference type="InterPro" id="IPR029787">
    <property type="entry name" value="Nucleotide_cyclase"/>
</dbReference>
<dbReference type="SUPFAM" id="SSF55073">
    <property type="entry name" value="Nucleotide cyclase"/>
    <property type="match status" value="1"/>
</dbReference>
<dbReference type="EMBL" id="FZOT01000008">
    <property type="protein sequence ID" value="SNS87461.1"/>
    <property type="molecule type" value="Genomic_DNA"/>
</dbReference>
<organism evidence="4 5">
    <name type="scientific">Noviherbaspirillum humi</name>
    <dbReference type="NCBI Taxonomy" id="1688639"/>
    <lineage>
        <taxon>Bacteria</taxon>
        <taxon>Pseudomonadati</taxon>
        <taxon>Pseudomonadota</taxon>
        <taxon>Betaproteobacteria</taxon>
        <taxon>Burkholderiales</taxon>
        <taxon>Oxalobacteraceae</taxon>
        <taxon>Noviherbaspirillum</taxon>
    </lineage>
</organism>
<dbReference type="PANTHER" id="PTHR33121:SF70">
    <property type="entry name" value="SIGNALING PROTEIN YKOW"/>
    <property type="match status" value="1"/>
</dbReference>
<dbReference type="InterPro" id="IPR035919">
    <property type="entry name" value="EAL_sf"/>
</dbReference>
<dbReference type="PANTHER" id="PTHR33121">
    <property type="entry name" value="CYCLIC DI-GMP PHOSPHODIESTERASE PDEF"/>
    <property type="match status" value="1"/>
</dbReference>
<dbReference type="OrthoDB" id="9813903at2"/>
<dbReference type="CDD" id="cd01949">
    <property type="entry name" value="GGDEF"/>
    <property type="match status" value="1"/>
</dbReference>
<keyword evidence="5" id="KW-1185">Reference proteome</keyword>
<dbReference type="Proteomes" id="UP000198284">
    <property type="component" value="Unassembled WGS sequence"/>
</dbReference>
<dbReference type="GO" id="GO:0071111">
    <property type="term" value="F:cyclic-guanylate-specific phosphodiesterase activity"/>
    <property type="evidence" value="ECO:0007669"/>
    <property type="project" value="InterPro"/>
</dbReference>
<feature type="domain" description="EAL" evidence="2">
    <location>
        <begin position="321"/>
        <end position="580"/>
    </location>
</feature>
<evidence type="ECO:0000256" key="1">
    <source>
        <dbReference type="SAM" id="Coils"/>
    </source>
</evidence>
<evidence type="ECO:0000313" key="4">
    <source>
        <dbReference type="EMBL" id="SNS87461.1"/>
    </source>
</evidence>
<dbReference type="Pfam" id="PF00990">
    <property type="entry name" value="GGDEF"/>
    <property type="match status" value="1"/>
</dbReference>
<reference evidence="4 5" key="1">
    <citation type="submission" date="2017-06" db="EMBL/GenBank/DDBJ databases">
        <authorList>
            <person name="Kim H.J."/>
            <person name="Triplett B.A."/>
        </authorList>
    </citation>
    <scope>NUCLEOTIDE SEQUENCE [LARGE SCALE GENOMIC DNA]</scope>
    <source>
        <strain evidence="4 5">U15</strain>
    </source>
</reference>
<dbReference type="InterPro" id="IPR050706">
    <property type="entry name" value="Cyclic-di-GMP_PDE-like"/>
</dbReference>
<dbReference type="PROSITE" id="PS50883">
    <property type="entry name" value="EAL"/>
    <property type="match status" value="1"/>
</dbReference>
<dbReference type="SMART" id="SM00267">
    <property type="entry name" value="GGDEF"/>
    <property type="match status" value="1"/>
</dbReference>
<dbReference type="Pfam" id="PF00563">
    <property type="entry name" value="EAL"/>
    <property type="match status" value="1"/>
</dbReference>
<evidence type="ECO:0000259" key="3">
    <source>
        <dbReference type="PROSITE" id="PS50887"/>
    </source>
</evidence>
<proteinExistence type="predicted"/>
<feature type="domain" description="GGDEF" evidence="3">
    <location>
        <begin position="169"/>
        <end position="312"/>
    </location>
</feature>
<dbReference type="SUPFAM" id="SSF141868">
    <property type="entry name" value="EAL domain-like"/>
    <property type="match status" value="1"/>
</dbReference>